<gene>
    <name evidence="1" type="ORF">C8035_v009466</name>
</gene>
<keyword evidence="2" id="KW-1185">Reference proteome</keyword>
<dbReference type="AlphaFoldDB" id="A0A4R8PPY6"/>
<sequence length="196" mass="22177">MVSWWKLDDASALLRRKLRRVEYSRRRMAHELRQHDAVGGHSVASCRLCLLHVRSISDPVRCAVWTEVWTFGDHTETHRARRRTKTSASPLSAGLPFCQAIGSAQPPPPGSRIRLSIARFPEAVDPHPFSSLPSLFYGCLTSSGSLQWLLDFIEAHGGEKWCSYLIFLVRDVMVMRRPLHLNAGSRSCWSDGNRPT</sequence>
<name>A0A4R8PPY6_9PEZI</name>
<dbReference type="Proteomes" id="UP000295083">
    <property type="component" value="Unassembled WGS sequence"/>
</dbReference>
<reference evidence="1 2" key="1">
    <citation type="submission" date="2018-11" db="EMBL/GenBank/DDBJ databases">
        <title>Genome sequence and assembly of Colletotrichum spinosum.</title>
        <authorList>
            <person name="Gan P."/>
            <person name="Shirasu K."/>
        </authorList>
    </citation>
    <scope>NUCLEOTIDE SEQUENCE [LARGE SCALE GENOMIC DNA]</scope>
    <source>
        <strain evidence="1 2">CBS 515.97</strain>
    </source>
</reference>
<protein>
    <submittedName>
        <fullName evidence="1">Uncharacterized protein</fullName>
    </submittedName>
</protein>
<evidence type="ECO:0000313" key="2">
    <source>
        <dbReference type="Proteomes" id="UP000295083"/>
    </source>
</evidence>
<organism evidence="1 2">
    <name type="scientific">Colletotrichum spinosum</name>
    <dbReference type="NCBI Taxonomy" id="1347390"/>
    <lineage>
        <taxon>Eukaryota</taxon>
        <taxon>Fungi</taxon>
        <taxon>Dikarya</taxon>
        <taxon>Ascomycota</taxon>
        <taxon>Pezizomycotina</taxon>
        <taxon>Sordariomycetes</taxon>
        <taxon>Hypocreomycetidae</taxon>
        <taxon>Glomerellales</taxon>
        <taxon>Glomerellaceae</taxon>
        <taxon>Colletotrichum</taxon>
        <taxon>Colletotrichum orbiculare species complex</taxon>
    </lineage>
</organism>
<comment type="caution">
    <text evidence="1">The sequence shown here is derived from an EMBL/GenBank/DDBJ whole genome shotgun (WGS) entry which is preliminary data.</text>
</comment>
<accession>A0A4R8PPY6</accession>
<proteinExistence type="predicted"/>
<evidence type="ECO:0000313" key="1">
    <source>
        <dbReference type="EMBL" id="TDZ27712.1"/>
    </source>
</evidence>
<dbReference type="EMBL" id="QAPG01001807">
    <property type="protein sequence ID" value="TDZ27712.1"/>
    <property type="molecule type" value="Genomic_DNA"/>
</dbReference>